<feature type="domain" description="Tail sheath protein Gp18-like" evidence="5">
    <location>
        <begin position="33"/>
        <end position="90"/>
    </location>
</feature>
<evidence type="ECO:0000259" key="3">
    <source>
        <dbReference type="Pfam" id="PF17481"/>
    </source>
</evidence>
<dbReference type="Pfam" id="PF17481">
    <property type="entry name" value="Phage_sheath_domII"/>
    <property type="match status" value="1"/>
</dbReference>
<proteinExistence type="inferred from homology"/>
<evidence type="ECO:0000259" key="4">
    <source>
        <dbReference type="Pfam" id="PF17482"/>
    </source>
</evidence>
<dbReference type="HOGENOM" id="CLU_049440_1_0_9"/>
<feature type="domain" description="Phage tail sheath protein-like beta-sandwich" evidence="3">
    <location>
        <begin position="91"/>
        <end position="179"/>
    </location>
</feature>
<evidence type="ECO:0000259" key="5">
    <source>
        <dbReference type="Pfam" id="PF22671"/>
    </source>
</evidence>
<comment type="similarity">
    <text evidence="1">Belongs to the myoviridae tail sheath protein family.</text>
</comment>
<dbReference type="Pfam" id="PF04984">
    <property type="entry name" value="Phage_sheath_1"/>
    <property type="match status" value="1"/>
</dbReference>
<dbReference type="Gene3D" id="2.60.40.4290">
    <property type="match status" value="1"/>
</dbReference>
<dbReference type="InterPro" id="IPR035326">
    <property type="entry name" value="Beta_sandwich_Seath"/>
</dbReference>
<dbReference type="InterPro" id="IPR020287">
    <property type="entry name" value="Tail_sheath_C"/>
</dbReference>
<dbReference type="InterPro" id="IPR054564">
    <property type="entry name" value="Gp18_domIII_N"/>
</dbReference>
<dbReference type="EMBL" id="CM001441">
    <property type="protein sequence ID" value="EHQ92095.1"/>
    <property type="molecule type" value="Genomic_DNA"/>
</dbReference>
<dbReference type="STRING" id="768710.DesyoDRAFT_5163"/>
<evidence type="ECO:0000256" key="1">
    <source>
        <dbReference type="ARBA" id="ARBA00008005"/>
    </source>
</evidence>
<dbReference type="AlphaFoldDB" id="H5Y0B6"/>
<dbReference type="Gene3D" id="3.40.50.11790">
    <property type="match status" value="1"/>
</dbReference>
<dbReference type="Proteomes" id="UP000005104">
    <property type="component" value="Chromosome"/>
</dbReference>
<organism evidence="6 7">
    <name type="scientific">Desulfosporosinus youngiae DSM 17734</name>
    <dbReference type="NCBI Taxonomy" id="768710"/>
    <lineage>
        <taxon>Bacteria</taxon>
        <taxon>Bacillati</taxon>
        <taxon>Bacillota</taxon>
        <taxon>Clostridia</taxon>
        <taxon>Eubacteriales</taxon>
        <taxon>Desulfitobacteriaceae</taxon>
        <taxon>Desulfosporosinus</taxon>
    </lineage>
</organism>
<dbReference type="RefSeq" id="WP_007787324.1">
    <property type="nucleotide sequence ID" value="NZ_CM001441.1"/>
</dbReference>
<dbReference type="Gene3D" id="3.30.360.90">
    <property type="match status" value="1"/>
</dbReference>
<evidence type="ECO:0000259" key="2">
    <source>
        <dbReference type="Pfam" id="PF04984"/>
    </source>
</evidence>
<dbReference type="eggNOG" id="ENOG502Z8I6">
    <property type="taxonomic scope" value="Bacteria"/>
</dbReference>
<dbReference type="Pfam" id="PF22671">
    <property type="entry name" value="Gp18_domIII_N"/>
    <property type="match status" value="1"/>
</dbReference>
<name>H5Y0B6_9FIRM</name>
<feature type="domain" description="Tail sheath protein subtilisin-like" evidence="2">
    <location>
        <begin position="181"/>
        <end position="329"/>
    </location>
</feature>
<dbReference type="Gene3D" id="3.30.1370.220">
    <property type="match status" value="1"/>
</dbReference>
<dbReference type="Pfam" id="PF17482">
    <property type="entry name" value="Phage_sheath_1C"/>
    <property type="match status" value="1"/>
</dbReference>
<evidence type="ECO:0000313" key="7">
    <source>
        <dbReference type="Proteomes" id="UP000005104"/>
    </source>
</evidence>
<gene>
    <name evidence="6" type="ORF">DesyoDRAFT_5163</name>
</gene>
<feature type="domain" description="Tail sheath protein C-terminal" evidence="4">
    <location>
        <begin position="336"/>
        <end position="437"/>
    </location>
</feature>
<protein>
    <submittedName>
        <fullName evidence="6">Phage tail sheath protein</fullName>
    </submittedName>
</protein>
<dbReference type="InterPro" id="IPR035089">
    <property type="entry name" value="Phage_sheath_subtilisin"/>
</dbReference>
<evidence type="ECO:0000313" key="6">
    <source>
        <dbReference type="EMBL" id="EHQ92095.1"/>
    </source>
</evidence>
<accession>H5Y0B6</accession>
<dbReference type="OrthoDB" id="89060at2"/>
<keyword evidence="7" id="KW-1185">Reference proteome</keyword>
<sequence length="438" mass="47644">MAAGTFTIQNKVRPGVYINFESNPQALGTLGERGIATLPLMLSWGEPNKIISIEAGEDTFSMLGYSITDPRLLLIKEALKRAKTLLLYRLNAGTKAAVTIENLTATAKWGGIRGNDISLVIQENIDDDTKFDVSTLVDGTEMDKQIVTNIAGLAANDWVIFSGSGSLTETAGVPLVNGADGTITNQAYVDYLAAVEIYDFNTMALPSTDDTLKAMFQAFCKRLRDDEGKKIQVVLENYPLADYEGVISVKNGVILIDGTTLTAAQATVWVAGATSGAQVNESLTYQAYDGAVDVAPRYTNTQIITALKAGEFLFTANDNRALVEQDINTLTSFTSDKGKAFSKNRVIRVLDGINNYLESTFSEFYIGKVNNNDDGRNLLKGECIRYMETLQEINAIQNFDSQSDITVIAGNEGDAVFIEAYTQPIDSVEKIYVKAQVN</sequence>
<dbReference type="Gene3D" id="3.30.1490.360">
    <property type="match status" value="1"/>
</dbReference>
<reference evidence="6 7" key="1">
    <citation type="submission" date="2011-11" db="EMBL/GenBank/DDBJ databases">
        <title>The Noncontiguous Finished genome of Desulfosporosinus youngiae DSM 17734.</title>
        <authorList>
            <consortium name="US DOE Joint Genome Institute (JGI-PGF)"/>
            <person name="Lucas S."/>
            <person name="Han J."/>
            <person name="Lapidus A."/>
            <person name="Cheng J.-F."/>
            <person name="Goodwin L."/>
            <person name="Pitluck S."/>
            <person name="Peters L."/>
            <person name="Ovchinnikova G."/>
            <person name="Lu M."/>
            <person name="Land M.L."/>
            <person name="Hauser L."/>
            <person name="Pester M."/>
            <person name="Spring S."/>
            <person name="Ollivier B."/>
            <person name="Rattei T."/>
            <person name="Klenk H.-P."/>
            <person name="Wagner M."/>
            <person name="Loy A."/>
            <person name="Woyke T.J."/>
        </authorList>
    </citation>
    <scope>NUCLEOTIDE SEQUENCE [LARGE SCALE GENOMIC DNA]</scope>
    <source>
        <strain evidence="6 7">DSM 17734</strain>
    </source>
</reference>